<dbReference type="Proteomes" id="UP000217141">
    <property type="component" value="Plasmid p2"/>
</dbReference>
<evidence type="ECO:0000313" key="2">
    <source>
        <dbReference type="EMBL" id="ASY46894.1"/>
    </source>
</evidence>
<protein>
    <submittedName>
        <fullName evidence="2">Uncharacterized protein</fullName>
    </submittedName>
</protein>
<geneLocation type="plasmid" evidence="2 4">
    <name>p2</name>
</geneLocation>
<dbReference type="EMBL" id="CP022748">
    <property type="protein sequence ID" value="ASY46894.1"/>
    <property type="molecule type" value="Genomic_DNA"/>
</dbReference>
<keyword evidence="5" id="KW-1185">Reference proteome</keyword>
<dbReference type="Proteomes" id="UP000290975">
    <property type="component" value="Unassembled WGS sequence"/>
</dbReference>
<evidence type="ECO:0000256" key="1">
    <source>
        <dbReference type="SAM" id="SignalP"/>
    </source>
</evidence>
<evidence type="ECO:0000313" key="4">
    <source>
        <dbReference type="Proteomes" id="UP000217141"/>
    </source>
</evidence>
<accession>A0A401J919</accession>
<gene>
    <name evidence="2" type="ORF">CJD35_20175</name>
    <name evidence="3" type="ORF">MBESOW_P4223</name>
</gene>
<feature type="chain" id="PRO_5036314223" evidence="1">
    <location>
        <begin position="25"/>
        <end position="117"/>
    </location>
</feature>
<sequence>MARIELLALAATAALTIGATAPIAAQSSDQKPAAPQPRMLYLPGRGTVLVQPAPTDDPRAVARTVIVPGYGEVYTVPVRPKDTRSPRQRCVDEEIAREGGSPSALAMGAIDLKYSQR</sequence>
<keyword evidence="1" id="KW-0732">Signal</keyword>
<dbReference type="KEGG" id="shyd:CJD35_20175"/>
<dbReference type="EMBL" id="BBQY01000063">
    <property type="protein sequence ID" value="GBH33058.1"/>
    <property type="molecule type" value="Genomic_DNA"/>
</dbReference>
<accession>A0A249N0E6</accession>
<feature type="signal peptide" evidence="1">
    <location>
        <begin position="1"/>
        <end position="24"/>
    </location>
</feature>
<keyword evidence="2" id="KW-0614">Plasmid</keyword>
<dbReference type="RefSeq" id="WP_017183259.1">
    <property type="nucleotide sequence ID" value="NZ_BBQY01000063.1"/>
</dbReference>
<proteinExistence type="predicted"/>
<name>A0A249N0E6_SPHXE</name>
<evidence type="ECO:0000313" key="5">
    <source>
        <dbReference type="Proteomes" id="UP000290975"/>
    </source>
</evidence>
<organism evidence="2 4">
    <name type="scientific">Sphingobium xenophagum</name>
    <dbReference type="NCBI Taxonomy" id="121428"/>
    <lineage>
        <taxon>Bacteria</taxon>
        <taxon>Pseudomonadati</taxon>
        <taxon>Pseudomonadota</taxon>
        <taxon>Alphaproteobacteria</taxon>
        <taxon>Sphingomonadales</taxon>
        <taxon>Sphingomonadaceae</taxon>
        <taxon>Sphingobium</taxon>
    </lineage>
</organism>
<evidence type="ECO:0000313" key="3">
    <source>
        <dbReference type="EMBL" id="GBH33058.1"/>
    </source>
</evidence>
<reference evidence="3 5" key="1">
    <citation type="submission" date="2014-12" db="EMBL/GenBank/DDBJ databases">
        <title>Whole genome sequencing of Sphingobium xenophagum OW59.</title>
        <authorList>
            <person name="Ohta Y."/>
            <person name="Nishi S."/>
            <person name="Hatada Y."/>
        </authorList>
    </citation>
    <scope>NUCLEOTIDE SEQUENCE [LARGE SCALE GENOMIC DNA]</scope>
    <source>
        <strain evidence="3 5">OW59</strain>
    </source>
</reference>
<reference evidence="2 4" key="2">
    <citation type="submission" date="2017-08" db="EMBL/GenBank/DDBJ databases">
        <title>Whole Genome Sequence of Sphingobium hydrophobicum C1: Insights into Adaption to the Electronic-waste Contaminated Sediment.</title>
        <authorList>
            <person name="Song D."/>
            <person name="Chen X."/>
            <person name="Xu M."/>
        </authorList>
    </citation>
    <scope>NUCLEOTIDE SEQUENCE [LARGE SCALE GENOMIC DNA]</scope>
    <source>
        <strain evidence="2 4">C1</strain>
        <plasmid evidence="2 4">p2</plasmid>
    </source>
</reference>
<dbReference type="AlphaFoldDB" id="A0A249N0E6"/>